<evidence type="ECO:0000259" key="2">
    <source>
        <dbReference type="Pfam" id="PF00534"/>
    </source>
</evidence>
<dbReference type="AlphaFoldDB" id="A0A364Y413"/>
<keyword evidence="1 4" id="KW-0808">Transferase</keyword>
<evidence type="ECO:0000313" key="4">
    <source>
        <dbReference type="EMBL" id="RAW00928.1"/>
    </source>
</evidence>
<gene>
    <name evidence="4" type="ORF">DQQ10_11845</name>
</gene>
<protein>
    <submittedName>
        <fullName evidence="4">Glycosyltransferase family 1 protein</fullName>
    </submittedName>
</protein>
<evidence type="ECO:0000313" key="5">
    <source>
        <dbReference type="Proteomes" id="UP000251889"/>
    </source>
</evidence>
<feature type="domain" description="Glycosyltransferase subfamily 4-like N-terminal" evidence="3">
    <location>
        <begin position="163"/>
        <end position="258"/>
    </location>
</feature>
<dbReference type="OrthoDB" id="9810929at2"/>
<dbReference type="GO" id="GO:0016757">
    <property type="term" value="F:glycosyltransferase activity"/>
    <property type="evidence" value="ECO:0007669"/>
    <property type="project" value="InterPro"/>
</dbReference>
<dbReference type="GO" id="GO:0009103">
    <property type="term" value="P:lipopolysaccharide biosynthetic process"/>
    <property type="evidence" value="ECO:0007669"/>
    <property type="project" value="TreeGrafter"/>
</dbReference>
<dbReference type="InterPro" id="IPR001296">
    <property type="entry name" value="Glyco_trans_1"/>
</dbReference>
<name>A0A364Y413_9BACT</name>
<dbReference type="PROSITE" id="PS51257">
    <property type="entry name" value="PROKAR_LIPOPROTEIN"/>
    <property type="match status" value="1"/>
</dbReference>
<feature type="domain" description="Glycosyl transferase family 1" evidence="2">
    <location>
        <begin position="270"/>
        <end position="425"/>
    </location>
</feature>
<organism evidence="4 5">
    <name type="scientific">Pseudochryseolinea flava</name>
    <dbReference type="NCBI Taxonomy" id="2059302"/>
    <lineage>
        <taxon>Bacteria</taxon>
        <taxon>Pseudomonadati</taxon>
        <taxon>Bacteroidota</taxon>
        <taxon>Cytophagia</taxon>
        <taxon>Cytophagales</taxon>
        <taxon>Fulvivirgaceae</taxon>
        <taxon>Pseudochryseolinea</taxon>
    </lineage>
</organism>
<accession>A0A364Y413</accession>
<evidence type="ECO:0000259" key="3">
    <source>
        <dbReference type="Pfam" id="PF13439"/>
    </source>
</evidence>
<dbReference type="PANTHER" id="PTHR46401:SF2">
    <property type="entry name" value="GLYCOSYLTRANSFERASE WBBK-RELATED"/>
    <property type="match status" value="1"/>
</dbReference>
<sequence>MKVLMFGWEFPPYISGGLGTACHGLTHSLQKQGVKVLFVVPRLFGNEPSGDISLINASAVGIPRDKYTIKSSYTTRRNEAQSVEGNEITTIEVDSPLMPYHEETPYHESSILHWNYSFPKTSETENERVDEKSNELNINFSGSYGPNLMKEVEQYAIVGTQVSKQNSFDVIHAHDWLTFPAGIAAKETSGKPLIVHVHATEFDRSGENVNPLIYNIEKKGLDTADRIIAVSQWTKNILVSRYGVPEEKVEVVHNGVVAEEKKTSLEKKSPFGPHVVTFMGRVTYQKGPIYFVDAAKEVLKEFPNAHFVMAGSGDLLPQMVEHVAHLQISANFHFTGFLRKNEIDKIWDMTSIYVMPSVSEPFGITPLEAIQGGVPVILSKQSGVAEVMPHAITVDFWNKRALAGAICSMLRYGSLMKCMQENGQQEIGRLNWNVAASKVNRVYDEITIKNRKKSRVVLSGSSTKKVEPVELL</sequence>
<dbReference type="Gene3D" id="3.40.50.2000">
    <property type="entry name" value="Glycogen Phosphorylase B"/>
    <property type="match status" value="2"/>
</dbReference>
<dbReference type="PANTHER" id="PTHR46401">
    <property type="entry name" value="GLYCOSYLTRANSFERASE WBBK-RELATED"/>
    <property type="match status" value="1"/>
</dbReference>
<dbReference type="Pfam" id="PF00534">
    <property type="entry name" value="Glycos_transf_1"/>
    <property type="match status" value="1"/>
</dbReference>
<dbReference type="RefSeq" id="WP_112747084.1">
    <property type="nucleotide sequence ID" value="NZ_QMFY01000005.1"/>
</dbReference>
<dbReference type="CDD" id="cd03801">
    <property type="entry name" value="GT4_PimA-like"/>
    <property type="match status" value="1"/>
</dbReference>
<dbReference type="EMBL" id="QMFY01000005">
    <property type="protein sequence ID" value="RAW00928.1"/>
    <property type="molecule type" value="Genomic_DNA"/>
</dbReference>
<reference evidence="4 5" key="1">
    <citation type="submission" date="2018-06" db="EMBL/GenBank/DDBJ databases">
        <title>Chryseolinea flavus sp. nov., a member of the phylum Bacteroidetes isolated from soil.</title>
        <authorList>
            <person name="Li Y."/>
            <person name="Wang J."/>
        </authorList>
    </citation>
    <scope>NUCLEOTIDE SEQUENCE [LARGE SCALE GENOMIC DNA]</scope>
    <source>
        <strain evidence="4 5">SDU1-6</strain>
    </source>
</reference>
<keyword evidence="5" id="KW-1185">Reference proteome</keyword>
<dbReference type="SUPFAM" id="SSF53756">
    <property type="entry name" value="UDP-Glycosyltransferase/glycogen phosphorylase"/>
    <property type="match status" value="1"/>
</dbReference>
<evidence type="ECO:0000256" key="1">
    <source>
        <dbReference type="ARBA" id="ARBA00022679"/>
    </source>
</evidence>
<comment type="caution">
    <text evidence="4">The sequence shown here is derived from an EMBL/GenBank/DDBJ whole genome shotgun (WGS) entry which is preliminary data.</text>
</comment>
<dbReference type="InterPro" id="IPR028098">
    <property type="entry name" value="Glyco_trans_4-like_N"/>
</dbReference>
<dbReference type="Pfam" id="PF13439">
    <property type="entry name" value="Glyco_transf_4"/>
    <property type="match status" value="1"/>
</dbReference>
<proteinExistence type="predicted"/>
<dbReference type="Proteomes" id="UP000251889">
    <property type="component" value="Unassembled WGS sequence"/>
</dbReference>